<keyword evidence="2" id="KW-1185">Reference proteome</keyword>
<gene>
    <name evidence="1" type="ORF">Cboi01_000371300</name>
</gene>
<name>A0ACB5TUM5_CANBO</name>
<dbReference type="EMBL" id="BSXV01002125">
    <property type="protein sequence ID" value="GME94945.1"/>
    <property type="molecule type" value="Genomic_DNA"/>
</dbReference>
<evidence type="ECO:0000313" key="2">
    <source>
        <dbReference type="Proteomes" id="UP001165101"/>
    </source>
</evidence>
<comment type="caution">
    <text evidence="1">The sequence shown here is derived from an EMBL/GenBank/DDBJ whole genome shotgun (WGS) entry which is preliminary data.</text>
</comment>
<reference evidence="1" key="1">
    <citation type="submission" date="2023-04" db="EMBL/GenBank/DDBJ databases">
        <title>Candida boidinii NBRC 1967.</title>
        <authorList>
            <person name="Ichikawa N."/>
            <person name="Sato H."/>
            <person name="Tonouchi N."/>
        </authorList>
    </citation>
    <scope>NUCLEOTIDE SEQUENCE</scope>
    <source>
        <strain evidence="1">NBRC 1967</strain>
    </source>
</reference>
<protein>
    <submittedName>
        <fullName evidence="1">Unnamed protein product</fullName>
    </submittedName>
</protein>
<dbReference type="Proteomes" id="UP001165101">
    <property type="component" value="Unassembled WGS sequence"/>
</dbReference>
<sequence length="904" mass="102444">MSEKTGGDEENADEVNFHPPLPQQEQQSITLPFDTDLNNFNDYTDIIPNSISDIPQKSSLSLFKDAQVQDNGVINEQDDHDSNGNSESSFTYYFGTQAQANIDEWEKLENDNKTLRNSISHLKSFQFLSADSGANRSLQDKDSLRSSDSLKTEKSKENSIDLTKTTSKAKRKLQTDASKDKSETKKQKKGTKTKSNKSSRIKSITSQVSKKYGSNSNLNSNQIPILLALSGKKNKVNEVINKLIKIEDESKRKNDFNSGIKITDNDSDGKDVKDSDLTLVYNKNEWKIVLSEINKRFPKLSKRTKRTLDFIDAKYQKQVEKTGNTKQNLSDHCDADIHDIGDRNSNKMKKSLWEDSASVPLTFTKEELATLYGFEANSGASRANTPTLTENNNNDNDDNERKGEESQFDIEKSFFISSDEEDDISQDDNLNDEYDYGNNDDHGDELKYSLTLSQLLDSKDNKSRGDNKLFQLTASPDKEVNHFEDITSGQFSQIEEEEKFGEDEDEAEGVITHTEETDDELIDAIILRDEPFNISTHLTSTELGKESFNINKEFRSDGLRIKNIIPTQLKLRSLSEIGNVPESQSTSQIQIQTQTQTETQTQTQTQMETQFPSAAQPQIASDIHVPERLSNPGSFGVPKLVRAKKSEINEIKLNDRNISSDIDKIQVLESIIEPPSAQLTSFKLGNEFNRPIKARYGGIENIEKENDGNDIDQGYVIRITSSDTISNYPPLGTRDPSPINDDVNNTLVKDMRNVKDHKKEKEVGNDNNENVNGNGDEDEDEDEDFKIIAISSSQSNDILHETDEILMRTPTKKRRASSIYESALVNSAHNSEKKKTIQRIESELQEDVYNFDENRKDKDSVTRKLKFSQSYKKDSIDHPNYQDEDIEVIEIDSDHEFDDDDLSR</sequence>
<proteinExistence type="predicted"/>
<organism evidence="1 2">
    <name type="scientific">Candida boidinii</name>
    <name type="common">Yeast</name>
    <dbReference type="NCBI Taxonomy" id="5477"/>
    <lineage>
        <taxon>Eukaryota</taxon>
        <taxon>Fungi</taxon>
        <taxon>Dikarya</taxon>
        <taxon>Ascomycota</taxon>
        <taxon>Saccharomycotina</taxon>
        <taxon>Pichiomycetes</taxon>
        <taxon>Pichiales</taxon>
        <taxon>Pichiaceae</taxon>
        <taxon>Ogataea</taxon>
        <taxon>Ogataea/Candida clade</taxon>
    </lineage>
</organism>
<evidence type="ECO:0000313" key="1">
    <source>
        <dbReference type="EMBL" id="GME94945.1"/>
    </source>
</evidence>
<accession>A0ACB5TUM5</accession>